<dbReference type="GO" id="GO:0004888">
    <property type="term" value="F:transmembrane signaling receptor activity"/>
    <property type="evidence" value="ECO:0007669"/>
    <property type="project" value="InterPro"/>
</dbReference>
<organism evidence="5">
    <name type="scientific">Vibrio sp. HB236076</name>
    <dbReference type="NCBI Taxonomy" id="3232307"/>
    <lineage>
        <taxon>Bacteria</taxon>
        <taxon>Pseudomonadati</taxon>
        <taxon>Pseudomonadota</taxon>
        <taxon>Gammaproteobacteria</taxon>
        <taxon>Vibrionales</taxon>
        <taxon>Vibrionaceae</taxon>
        <taxon>Vibrio</taxon>
    </lineage>
</organism>
<dbReference type="PRINTS" id="PR00260">
    <property type="entry name" value="CHEMTRNSDUCR"/>
</dbReference>
<dbReference type="KEGG" id="vih:AB0763_09180"/>
<dbReference type="CDD" id="cd00130">
    <property type="entry name" value="PAS"/>
    <property type="match status" value="2"/>
</dbReference>
<dbReference type="InterPro" id="IPR001610">
    <property type="entry name" value="PAC"/>
</dbReference>
<dbReference type="SMART" id="SM00086">
    <property type="entry name" value="PAC"/>
    <property type="match status" value="2"/>
</dbReference>
<dbReference type="InterPro" id="IPR013655">
    <property type="entry name" value="PAS_fold_3"/>
</dbReference>
<dbReference type="SUPFAM" id="SSF55785">
    <property type="entry name" value="PYP-like sensor domain (PAS domain)"/>
    <property type="match status" value="2"/>
</dbReference>
<dbReference type="PANTHER" id="PTHR24422">
    <property type="entry name" value="CHEMOTAXIS PROTEIN METHYLTRANSFERASE"/>
    <property type="match status" value="1"/>
</dbReference>
<reference evidence="5" key="1">
    <citation type="submission" date="2024-07" db="EMBL/GenBank/DDBJ databases">
        <title>Genome Analysis of a Potential Novel Vibrio Species Secreting pH- and Thermo-stable Alginate Lyase and its Application in Producing Alginate Oligosaccharides.</title>
        <authorList>
            <person name="Huang H."/>
            <person name="Bao K."/>
        </authorList>
    </citation>
    <scope>NUCLEOTIDE SEQUENCE</scope>
    <source>
        <strain evidence="5">HB236076</strain>
    </source>
</reference>
<dbReference type="RefSeq" id="WP_306100445.1">
    <property type="nucleotide sequence ID" value="NZ_CP162601.1"/>
</dbReference>
<dbReference type="SMART" id="SM00283">
    <property type="entry name" value="MA"/>
    <property type="match status" value="1"/>
</dbReference>
<keyword evidence="1 2" id="KW-0807">Transducer</keyword>
<feature type="domain" description="PAC" evidence="4">
    <location>
        <begin position="209"/>
        <end position="263"/>
    </location>
</feature>
<evidence type="ECO:0000256" key="2">
    <source>
        <dbReference type="PROSITE-ProRule" id="PRU00284"/>
    </source>
</evidence>
<evidence type="ECO:0000256" key="1">
    <source>
        <dbReference type="ARBA" id="ARBA00023224"/>
    </source>
</evidence>
<dbReference type="GO" id="GO:0016020">
    <property type="term" value="C:membrane"/>
    <property type="evidence" value="ECO:0007669"/>
    <property type="project" value="InterPro"/>
</dbReference>
<dbReference type="PROSITE" id="PS50111">
    <property type="entry name" value="CHEMOTAXIS_TRANSDUC_2"/>
    <property type="match status" value="1"/>
</dbReference>
<dbReference type="InterPro" id="IPR050903">
    <property type="entry name" value="Bact_Chemotaxis_MeTrfase"/>
</dbReference>
<feature type="domain" description="Methyl-accepting transducer" evidence="3">
    <location>
        <begin position="248"/>
        <end position="438"/>
    </location>
</feature>
<dbReference type="InterPro" id="IPR004090">
    <property type="entry name" value="Chemotax_Me-accpt_rcpt"/>
</dbReference>
<dbReference type="NCBIfam" id="TIGR00229">
    <property type="entry name" value="sensory_box"/>
    <property type="match status" value="2"/>
</dbReference>
<dbReference type="SUPFAM" id="SSF58104">
    <property type="entry name" value="Methyl-accepting chemotaxis protein (MCP) signaling domain"/>
    <property type="match status" value="1"/>
</dbReference>
<evidence type="ECO:0000259" key="4">
    <source>
        <dbReference type="PROSITE" id="PS50113"/>
    </source>
</evidence>
<dbReference type="Gene3D" id="3.30.450.20">
    <property type="entry name" value="PAS domain"/>
    <property type="match status" value="2"/>
</dbReference>
<dbReference type="GO" id="GO:0007165">
    <property type="term" value="P:signal transduction"/>
    <property type="evidence" value="ECO:0007669"/>
    <property type="project" value="UniProtKB-KW"/>
</dbReference>
<proteinExistence type="predicted"/>
<evidence type="ECO:0000313" key="5">
    <source>
        <dbReference type="EMBL" id="XDK24387.1"/>
    </source>
</evidence>
<dbReference type="InterPro" id="IPR004089">
    <property type="entry name" value="MCPsignal_dom"/>
</dbReference>
<dbReference type="Pfam" id="PF00015">
    <property type="entry name" value="MCPsignal"/>
    <property type="match status" value="1"/>
</dbReference>
<dbReference type="InterPro" id="IPR000700">
    <property type="entry name" value="PAS-assoc_C"/>
</dbReference>
<gene>
    <name evidence="5" type="ORF">AB0763_09180</name>
</gene>
<dbReference type="Pfam" id="PF08447">
    <property type="entry name" value="PAS_3"/>
    <property type="match status" value="1"/>
</dbReference>
<name>A0AB39H8V1_9VIBR</name>
<dbReference type="GO" id="GO:0006935">
    <property type="term" value="P:chemotaxis"/>
    <property type="evidence" value="ECO:0007669"/>
    <property type="project" value="InterPro"/>
</dbReference>
<dbReference type="EMBL" id="CP162601">
    <property type="protein sequence ID" value="XDK24387.1"/>
    <property type="molecule type" value="Genomic_DNA"/>
</dbReference>
<dbReference type="SMART" id="SM00091">
    <property type="entry name" value="PAS"/>
    <property type="match status" value="2"/>
</dbReference>
<sequence>MFGSNKKRKIQQLEAQLQRSNAVLNAIEQHVAVIEFSPQGEILHANAHLQHCVGYSAQQLVGQHHRMLCFAREVNDERYQALWRQLNRGESVMGVFRRQHQNGSEIWLQATYFPVIEKGHVVKVMKIASDITVQHQQRLASLNVLDALQRSFAIIEFLPDGTIVDANANFTQTVGYQLSDIKGQHHRLFCPPAFFQDNPDFWPRLAAGHAYAGKFLRLNAQGDPLWLEAIYNPIINEQGEVVKVIKFATDISHSQKESQRALQAARNAHSSALATKATVHQGLISLAQMGEVSGLIESKVVNAEEKVQELHIQSTKIESILDTIRDIAEQTNLLALNAAIEAARAGDQGRGFAVVADEVRKLANRTAQSTAQISQVITHNHQLTNQVGEAIQAVVGIACEGNQKLDQVQQLMAEIESGATQLTETVSGLTQVKGEEMC</sequence>
<dbReference type="Gene3D" id="1.10.287.950">
    <property type="entry name" value="Methyl-accepting chemotaxis protein"/>
    <property type="match status" value="1"/>
</dbReference>
<dbReference type="PROSITE" id="PS50113">
    <property type="entry name" value="PAC"/>
    <property type="match status" value="1"/>
</dbReference>
<dbReference type="Pfam" id="PF13426">
    <property type="entry name" value="PAS_9"/>
    <property type="match status" value="1"/>
</dbReference>
<dbReference type="PANTHER" id="PTHR24422:SF10">
    <property type="entry name" value="CHEMOTAXIS PROTEIN METHYLTRANSFERASE 2"/>
    <property type="match status" value="1"/>
</dbReference>
<dbReference type="InterPro" id="IPR035965">
    <property type="entry name" value="PAS-like_dom_sf"/>
</dbReference>
<accession>A0AB39H8V1</accession>
<dbReference type="InterPro" id="IPR000014">
    <property type="entry name" value="PAS"/>
</dbReference>
<evidence type="ECO:0000259" key="3">
    <source>
        <dbReference type="PROSITE" id="PS50111"/>
    </source>
</evidence>
<dbReference type="AlphaFoldDB" id="A0AB39H8V1"/>
<protein>
    <submittedName>
        <fullName evidence="5">Methyl-accepting chemotaxis protein</fullName>
    </submittedName>
</protein>